<proteinExistence type="predicted"/>
<dbReference type="InterPro" id="IPR050474">
    <property type="entry name" value="Hel308_SKI2-like"/>
</dbReference>
<evidence type="ECO:0008006" key="11">
    <source>
        <dbReference type="Google" id="ProtNLM"/>
    </source>
</evidence>
<evidence type="ECO:0000313" key="9">
    <source>
        <dbReference type="EMBL" id="GGS08977.1"/>
    </source>
</evidence>
<dbReference type="SMART" id="SM00490">
    <property type="entry name" value="HELICc"/>
    <property type="match status" value="1"/>
</dbReference>
<keyword evidence="5" id="KW-0479">Metal-binding</keyword>
<evidence type="ECO:0000256" key="4">
    <source>
        <dbReference type="ARBA" id="ARBA00022840"/>
    </source>
</evidence>
<evidence type="ECO:0000313" key="10">
    <source>
        <dbReference type="Proteomes" id="UP000644548"/>
    </source>
</evidence>
<evidence type="ECO:0000259" key="7">
    <source>
        <dbReference type="PROSITE" id="PS51192"/>
    </source>
</evidence>
<dbReference type="Proteomes" id="UP000644548">
    <property type="component" value="Unassembled WGS sequence"/>
</dbReference>
<dbReference type="PANTHER" id="PTHR47961:SF6">
    <property type="entry name" value="DNA-DIRECTED DNA POLYMERASE"/>
    <property type="match status" value="1"/>
</dbReference>
<dbReference type="InterPro" id="IPR014001">
    <property type="entry name" value="Helicase_ATP-bd"/>
</dbReference>
<protein>
    <recommendedName>
        <fullName evidence="11">DEAD/DEAH box helicase</fullName>
    </recommendedName>
</protein>
<keyword evidence="2" id="KW-0378">Hydrolase</keyword>
<dbReference type="InterPro" id="IPR007527">
    <property type="entry name" value="Znf_SWIM"/>
</dbReference>
<dbReference type="SMART" id="SM00382">
    <property type="entry name" value="AAA"/>
    <property type="match status" value="1"/>
</dbReference>
<dbReference type="SUPFAM" id="SSF52540">
    <property type="entry name" value="P-loop containing nucleoside triphosphate hydrolases"/>
    <property type="match status" value="1"/>
</dbReference>
<reference evidence="10" key="1">
    <citation type="journal article" date="2019" name="Int. J. Syst. Evol. Microbiol.">
        <title>The Global Catalogue of Microorganisms (GCM) 10K type strain sequencing project: providing services to taxonomists for standard genome sequencing and annotation.</title>
        <authorList>
            <consortium name="The Broad Institute Genomics Platform"/>
            <consortium name="The Broad Institute Genome Sequencing Center for Infectious Disease"/>
            <person name="Wu L."/>
            <person name="Ma J."/>
        </authorList>
    </citation>
    <scope>NUCLEOTIDE SEQUENCE [LARGE SCALE GENOMIC DNA]</scope>
    <source>
        <strain evidence="10">JCM 31405</strain>
    </source>
</reference>
<gene>
    <name evidence="9" type="ORF">GCM10008960_39090</name>
</gene>
<evidence type="ECO:0000259" key="8">
    <source>
        <dbReference type="PROSITE" id="PS51194"/>
    </source>
</evidence>
<accession>A0ABQ2SBN1</accession>
<keyword evidence="5" id="KW-0863">Zinc-finger</keyword>
<dbReference type="InterPro" id="IPR003593">
    <property type="entry name" value="AAA+_ATPase"/>
</dbReference>
<dbReference type="CDD" id="cd17921">
    <property type="entry name" value="DEXHc_Ski2"/>
    <property type="match status" value="1"/>
</dbReference>
<dbReference type="InterPro" id="IPR011545">
    <property type="entry name" value="DEAD/DEAH_box_helicase_dom"/>
</dbReference>
<keyword evidence="5" id="KW-0862">Zinc</keyword>
<evidence type="ECO:0000256" key="2">
    <source>
        <dbReference type="ARBA" id="ARBA00022801"/>
    </source>
</evidence>
<dbReference type="Gene3D" id="3.40.50.300">
    <property type="entry name" value="P-loop containing nucleotide triphosphate hydrolases"/>
    <property type="match status" value="2"/>
</dbReference>
<name>A0ABQ2SBN1_9DEIO</name>
<dbReference type="EMBL" id="BMQN01000023">
    <property type="protein sequence ID" value="GGS08977.1"/>
    <property type="molecule type" value="Genomic_DNA"/>
</dbReference>
<evidence type="ECO:0000256" key="1">
    <source>
        <dbReference type="ARBA" id="ARBA00022741"/>
    </source>
</evidence>
<dbReference type="SMART" id="SM00487">
    <property type="entry name" value="DEXDc"/>
    <property type="match status" value="1"/>
</dbReference>
<comment type="caution">
    <text evidence="9">The sequence shown here is derived from an EMBL/GenBank/DDBJ whole genome shotgun (WGS) entry which is preliminary data.</text>
</comment>
<dbReference type="PROSITE" id="PS51194">
    <property type="entry name" value="HELICASE_CTER"/>
    <property type="match status" value="1"/>
</dbReference>
<keyword evidence="10" id="KW-1185">Reference proteome</keyword>
<dbReference type="Gene3D" id="1.10.150.20">
    <property type="entry name" value="5' to 3' exonuclease, C-terminal subdomain"/>
    <property type="match status" value="1"/>
</dbReference>
<organism evidence="9 10">
    <name type="scientific">Deinococcus sedimenti</name>
    <dbReference type="NCBI Taxonomy" id="1867090"/>
    <lineage>
        <taxon>Bacteria</taxon>
        <taxon>Thermotogati</taxon>
        <taxon>Deinococcota</taxon>
        <taxon>Deinococci</taxon>
        <taxon>Deinococcales</taxon>
        <taxon>Deinococcaceae</taxon>
        <taxon>Deinococcus</taxon>
    </lineage>
</organism>
<dbReference type="Pfam" id="PF00271">
    <property type="entry name" value="Helicase_C"/>
    <property type="match status" value="1"/>
</dbReference>
<keyword evidence="4" id="KW-0067">ATP-binding</keyword>
<dbReference type="InterPro" id="IPR001650">
    <property type="entry name" value="Helicase_C-like"/>
</dbReference>
<dbReference type="PROSITE" id="PS51192">
    <property type="entry name" value="HELICASE_ATP_BIND_1"/>
    <property type="match status" value="1"/>
</dbReference>
<evidence type="ECO:0000256" key="3">
    <source>
        <dbReference type="ARBA" id="ARBA00022806"/>
    </source>
</evidence>
<dbReference type="PANTHER" id="PTHR47961">
    <property type="entry name" value="DNA POLYMERASE THETA, PUTATIVE (AFU_ORTHOLOGUE AFUA_1G05260)-RELATED"/>
    <property type="match status" value="1"/>
</dbReference>
<dbReference type="Pfam" id="PF00270">
    <property type="entry name" value="DEAD"/>
    <property type="match status" value="1"/>
</dbReference>
<evidence type="ECO:0000259" key="6">
    <source>
        <dbReference type="PROSITE" id="PS50966"/>
    </source>
</evidence>
<dbReference type="RefSeq" id="WP_189074818.1">
    <property type="nucleotide sequence ID" value="NZ_BMQN01000023.1"/>
</dbReference>
<feature type="domain" description="Helicase ATP-binding" evidence="7">
    <location>
        <begin position="22"/>
        <end position="186"/>
    </location>
</feature>
<dbReference type="InterPro" id="IPR027417">
    <property type="entry name" value="P-loop_NTPase"/>
</dbReference>
<sequence length="690" mass="72288">MTSPAPITAPPVLSGPDLALACGVTTLPVSALITSPTGSGKTHLAREAARHALLQGERVIVTVPTKALAHEIAHTWADLPGRVQAFTRDQPSPPHRAAHVLIMTPERLDLVTRRWRRHHPWLARVGLLITDEIHTISDPARGAALDAALTRLRATLPFLRVLALTATCGNPRVLADWLSALHIGGGIRPMPLTWTAKAVRAVADKPAALQRALTPGESTLVFVHGRQRATDLAAQLQQAGHASAAHHAGLTPDVRAQVEADFRAGRTRVLICTPTLEVGVNLPAEHVVLYDLTTFGPDGRQALTVNAAWQRAGRAGRPGATRAQVTVLGTRAEQPGQYERGRFEPLSSPLARGEHLLGFLLGCVDGGYARTRAQATRMAQQTFAAHTGTLNAPRAVATLLLRGALADHGGVLRVTPLGRVASQALLPVPVVAAVRVLPQDPTVLDVLLSAAAHVRLPSLGDESRATLVDALMGVPSRTLDAGTAPPDAVIGAALLHAATHHGDDGAAGLSGLHVPTVTALREDALRIVSAWHALSPSISVNLTRVSLAAQLPPRAATLALLSGVGHVTARALTQAGVPDLPTLARTPPAQLTAARFTARTAERLIGAAQAYGPVPLAEPTPASRARTVLADPARLARARLLTVTPTAQGWTVTGGSEARTVTRHGDALTCDCPDGVTLCKHILAVRLHLT</sequence>
<evidence type="ECO:0000256" key="5">
    <source>
        <dbReference type="PROSITE-ProRule" id="PRU00325"/>
    </source>
</evidence>
<dbReference type="PROSITE" id="PS50966">
    <property type="entry name" value="ZF_SWIM"/>
    <property type="match status" value="1"/>
</dbReference>
<keyword evidence="3" id="KW-0347">Helicase</keyword>
<feature type="domain" description="Helicase C-terminal" evidence="8">
    <location>
        <begin position="208"/>
        <end position="361"/>
    </location>
</feature>
<keyword evidence="1" id="KW-0547">Nucleotide-binding</keyword>
<feature type="domain" description="SWIM-type" evidence="6">
    <location>
        <begin position="659"/>
        <end position="690"/>
    </location>
</feature>